<accession>A0A0R2FDI5</accession>
<protein>
    <submittedName>
        <fullName evidence="3">Signal transduction diguanylate cyclase</fullName>
    </submittedName>
</protein>
<feature type="transmembrane region" description="Helical" evidence="1">
    <location>
        <begin position="143"/>
        <end position="162"/>
    </location>
</feature>
<dbReference type="SMART" id="SM00267">
    <property type="entry name" value="GGDEF"/>
    <property type="match status" value="1"/>
</dbReference>
<name>A0A0R2FDI5_9LACO</name>
<dbReference type="GO" id="GO:1902201">
    <property type="term" value="P:negative regulation of bacterial-type flagellum-dependent cell motility"/>
    <property type="evidence" value="ECO:0007669"/>
    <property type="project" value="TreeGrafter"/>
</dbReference>
<dbReference type="CDD" id="cd01949">
    <property type="entry name" value="GGDEF"/>
    <property type="match status" value="1"/>
</dbReference>
<keyword evidence="1" id="KW-1133">Transmembrane helix</keyword>
<dbReference type="STRING" id="1423804.FD14_GL000988"/>
<gene>
    <name evidence="3" type="ORF">FD14_GL000988</name>
</gene>
<dbReference type="AlphaFoldDB" id="A0A0R2FDI5"/>
<dbReference type="RefSeq" id="WP_054737446.1">
    <property type="nucleotide sequence ID" value="NZ_AYZM01000016.1"/>
</dbReference>
<dbReference type="NCBIfam" id="TIGR00254">
    <property type="entry name" value="GGDEF"/>
    <property type="match status" value="1"/>
</dbReference>
<keyword evidence="1" id="KW-0472">Membrane</keyword>
<evidence type="ECO:0000259" key="2">
    <source>
        <dbReference type="PROSITE" id="PS50887"/>
    </source>
</evidence>
<dbReference type="PROSITE" id="PS50887">
    <property type="entry name" value="GGDEF"/>
    <property type="match status" value="1"/>
</dbReference>
<dbReference type="InterPro" id="IPR029787">
    <property type="entry name" value="Nucleotide_cyclase"/>
</dbReference>
<dbReference type="PANTHER" id="PTHR45138:SF24">
    <property type="entry name" value="DIGUANYLATE CYCLASE DGCC-RELATED"/>
    <property type="match status" value="1"/>
</dbReference>
<feature type="transmembrane region" description="Helical" evidence="1">
    <location>
        <begin position="114"/>
        <end position="131"/>
    </location>
</feature>
<dbReference type="GO" id="GO:0043709">
    <property type="term" value="P:cell adhesion involved in single-species biofilm formation"/>
    <property type="evidence" value="ECO:0007669"/>
    <property type="project" value="TreeGrafter"/>
</dbReference>
<dbReference type="InterPro" id="IPR043128">
    <property type="entry name" value="Rev_trsase/Diguanyl_cyclase"/>
</dbReference>
<comment type="caution">
    <text evidence="3">The sequence shown here is derived from an EMBL/GenBank/DDBJ whole genome shotgun (WGS) entry which is preliminary data.</text>
</comment>
<evidence type="ECO:0000313" key="4">
    <source>
        <dbReference type="Proteomes" id="UP000051442"/>
    </source>
</evidence>
<dbReference type="Proteomes" id="UP000051442">
    <property type="component" value="Unassembled WGS sequence"/>
</dbReference>
<dbReference type="Gene3D" id="3.30.70.270">
    <property type="match status" value="1"/>
</dbReference>
<evidence type="ECO:0000313" key="3">
    <source>
        <dbReference type="EMBL" id="KRN26591.1"/>
    </source>
</evidence>
<dbReference type="SUPFAM" id="SSF55073">
    <property type="entry name" value="Nucleotide cyclase"/>
    <property type="match status" value="1"/>
</dbReference>
<organism evidence="3 4">
    <name type="scientific">Secundilactobacillus similis DSM 23365 = JCM 2765</name>
    <dbReference type="NCBI Taxonomy" id="1423804"/>
    <lineage>
        <taxon>Bacteria</taxon>
        <taxon>Bacillati</taxon>
        <taxon>Bacillota</taxon>
        <taxon>Bacilli</taxon>
        <taxon>Lactobacillales</taxon>
        <taxon>Lactobacillaceae</taxon>
        <taxon>Secundilactobacillus</taxon>
    </lineage>
</organism>
<dbReference type="InterPro" id="IPR000160">
    <property type="entry name" value="GGDEF_dom"/>
</dbReference>
<evidence type="ECO:0000256" key="1">
    <source>
        <dbReference type="SAM" id="Phobius"/>
    </source>
</evidence>
<dbReference type="FunFam" id="3.30.70.270:FF:000001">
    <property type="entry name" value="Diguanylate cyclase domain protein"/>
    <property type="match status" value="1"/>
</dbReference>
<dbReference type="GO" id="GO:0052621">
    <property type="term" value="F:diguanylate cyclase activity"/>
    <property type="evidence" value="ECO:0007669"/>
    <property type="project" value="TreeGrafter"/>
</dbReference>
<feature type="transmembrane region" description="Helical" evidence="1">
    <location>
        <begin position="92"/>
        <end position="108"/>
    </location>
</feature>
<proteinExistence type="predicted"/>
<dbReference type="Pfam" id="PF00990">
    <property type="entry name" value="GGDEF"/>
    <property type="match status" value="1"/>
</dbReference>
<feature type="transmembrane region" description="Helical" evidence="1">
    <location>
        <begin position="7"/>
        <end position="25"/>
    </location>
</feature>
<dbReference type="PANTHER" id="PTHR45138">
    <property type="entry name" value="REGULATORY COMPONENTS OF SENSORY TRANSDUCTION SYSTEM"/>
    <property type="match status" value="1"/>
</dbReference>
<feature type="transmembrane region" description="Helical" evidence="1">
    <location>
        <begin position="168"/>
        <end position="185"/>
    </location>
</feature>
<dbReference type="InterPro" id="IPR050469">
    <property type="entry name" value="Diguanylate_Cyclase"/>
</dbReference>
<sequence length="369" mass="42131">MELFGNTFFWSFFFMIGFVATLELIEDLGNQVTIRLFHRKIETVWLLVAYVVVVILFVRVLRLFGTTYTWTANALRNGALIYMSLKLHSHKGYAVLLGCVFLSFWPYWDWNMGALAGFVGTLVLLYALNYWQNWIRRNQLRLFATLCVTSLIIWLFDMYSYGYELGQTLSVTVCFIAVMVLAYLYDQLLAYRKRREQELTYDTQHDALTGVHSRIKFNNDFSRYRQLVNDGKIPVVHLVMVDIDHFKRVNDTYGHLAGDAVLKAFAQDFTDYLDTMTFPATLYRTGGEEFSVILNGGTSNEQASVMLANYRKHLANLKINAAGASIKLTISAGVTQIAAADHENDQVISRADANLYAAKRAGRDRVVSD</sequence>
<dbReference type="OrthoDB" id="9759607at2"/>
<keyword evidence="1" id="KW-0812">Transmembrane</keyword>
<keyword evidence="4" id="KW-1185">Reference proteome</keyword>
<dbReference type="GO" id="GO:0005886">
    <property type="term" value="C:plasma membrane"/>
    <property type="evidence" value="ECO:0007669"/>
    <property type="project" value="TreeGrafter"/>
</dbReference>
<feature type="domain" description="GGDEF" evidence="2">
    <location>
        <begin position="234"/>
        <end position="369"/>
    </location>
</feature>
<dbReference type="PATRIC" id="fig|1423804.4.peg.1062"/>
<feature type="transmembrane region" description="Helical" evidence="1">
    <location>
        <begin position="45"/>
        <end position="71"/>
    </location>
</feature>
<reference evidence="3 4" key="1">
    <citation type="journal article" date="2015" name="Genome Announc.">
        <title>Expanding the biotechnology potential of lactobacilli through comparative genomics of 213 strains and associated genera.</title>
        <authorList>
            <person name="Sun Z."/>
            <person name="Harris H.M."/>
            <person name="McCann A."/>
            <person name="Guo C."/>
            <person name="Argimon S."/>
            <person name="Zhang W."/>
            <person name="Yang X."/>
            <person name="Jeffery I.B."/>
            <person name="Cooney J.C."/>
            <person name="Kagawa T.F."/>
            <person name="Liu W."/>
            <person name="Song Y."/>
            <person name="Salvetti E."/>
            <person name="Wrobel A."/>
            <person name="Rasinkangas P."/>
            <person name="Parkhill J."/>
            <person name="Rea M.C."/>
            <person name="O'Sullivan O."/>
            <person name="Ritari J."/>
            <person name="Douillard F.P."/>
            <person name="Paul Ross R."/>
            <person name="Yang R."/>
            <person name="Briner A.E."/>
            <person name="Felis G.E."/>
            <person name="de Vos W.M."/>
            <person name="Barrangou R."/>
            <person name="Klaenhammer T.R."/>
            <person name="Caufield P.W."/>
            <person name="Cui Y."/>
            <person name="Zhang H."/>
            <person name="O'Toole P.W."/>
        </authorList>
    </citation>
    <scope>NUCLEOTIDE SEQUENCE [LARGE SCALE GENOMIC DNA]</scope>
    <source>
        <strain evidence="3 4">DSM 23365</strain>
    </source>
</reference>
<dbReference type="EMBL" id="AYZM01000016">
    <property type="protein sequence ID" value="KRN26591.1"/>
    <property type="molecule type" value="Genomic_DNA"/>
</dbReference>